<accession>A0ABT1ZZW1</accession>
<dbReference type="Pfam" id="PF04237">
    <property type="entry name" value="YjbR"/>
    <property type="match status" value="1"/>
</dbReference>
<comment type="caution">
    <text evidence="1">The sequence shown here is derived from an EMBL/GenBank/DDBJ whole genome shotgun (WGS) entry which is preliminary data.</text>
</comment>
<sequence length="110" mass="12265">MKYSTVRNYALSLPEATEAPHFKYQSFRVRDKIFVTVPPGEEAIHIFLPEAQREQALALHPHFIEKLVWGSSVTGVRVTLAGAEPAVVKALVLAAWQHKAPKALRDAHGR</sequence>
<proteinExistence type="predicted"/>
<evidence type="ECO:0000313" key="1">
    <source>
        <dbReference type="EMBL" id="MCS0585139.1"/>
    </source>
</evidence>
<dbReference type="InterPro" id="IPR058532">
    <property type="entry name" value="YjbR/MT2646/Rv2570-like"/>
</dbReference>
<dbReference type="GO" id="GO:0003677">
    <property type="term" value="F:DNA binding"/>
    <property type="evidence" value="ECO:0007669"/>
    <property type="project" value="UniProtKB-KW"/>
</dbReference>
<reference evidence="1 2" key="1">
    <citation type="submission" date="2022-08" db="EMBL/GenBank/DDBJ databases">
        <title>Reclassification of Massilia species as members of the genera Telluria, Duganella, Pseudoduganella, Mokoshia gen. nov. and Zemynaea gen. nov. using orthogonal and non-orthogonal genome-based approaches.</title>
        <authorList>
            <person name="Bowman J.P."/>
        </authorList>
    </citation>
    <scope>NUCLEOTIDE SEQUENCE [LARGE SCALE GENOMIC DNA]</scope>
    <source>
        <strain evidence="1 2">JCM 31316</strain>
    </source>
</reference>
<evidence type="ECO:0000313" key="2">
    <source>
        <dbReference type="Proteomes" id="UP001204151"/>
    </source>
</evidence>
<dbReference type="EMBL" id="JANUGW010000029">
    <property type="protein sequence ID" value="MCS0585139.1"/>
    <property type="molecule type" value="Genomic_DNA"/>
</dbReference>
<dbReference type="SUPFAM" id="SSF142906">
    <property type="entry name" value="YjbR-like"/>
    <property type="match status" value="1"/>
</dbReference>
<protein>
    <submittedName>
        <fullName evidence="1">MmcQ/YjbR family DNA-binding protein</fullName>
    </submittedName>
</protein>
<dbReference type="InterPro" id="IPR038056">
    <property type="entry name" value="YjbR-like_sf"/>
</dbReference>
<name>A0ABT1ZZW1_9BURK</name>
<keyword evidence="2" id="KW-1185">Reference proteome</keyword>
<keyword evidence="1" id="KW-0238">DNA-binding</keyword>
<gene>
    <name evidence="1" type="ORF">NX784_26480</name>
</gene>
<dbReference type="Proteomes" id="UP001204151">
    <property type="component" value="Unassembled WGS sequence"/>
</dbReference>
<organism evidence="1 2">
    <name type="scientific">Massilia pinisoli</name>
    <dbReference type="NCBI Taxonomy" id="1772194"/>
    <lineage>
        <taxon>Bacteria</taxon>
        <taxon>Pseudomonadati</taxon>
        <taxon>Pseudomonadota</taxon>
        <taxon>Betaproteobacteria</taxon>
        <taxon>Burkholderiales</taxon>
        <taxon>Oxalobacteraceae</taxon>
        <taxon>Telluria group</taxon>
        <taxon>Massilia</taxon>
    </lineage>
</organism>
<dbReference type="RefSeq" id="WP_258819669.1">
    <property type="nucleotide sequence ID" value="NZ_JANUGW010000029.1"/>
</dbReference>